<dbReference type="Pfam" id="PF12796">
    <property type="entry name" value="Ank_2"/>
    <property type="match status" value="1"/>
</dbReference>
<dbReference type="InterPro" id="IPR036770">
    <property type="entry name" value="Ankyrin_rpt-contain_sf"/>
</dbReference>
<dbReference type="PANTHER" id="PTHR24177">
    <property type="entry name" value="CASKIN"/>
    <property type="match status" value="1"/>
</dbReference>
<accession>A0A103XBM4</accession>
<proteinExistence type="predicted"/>
<dbReference type="Gene3D" id="1.25.40.20">
    <property type="entry name" value="Ankyrin repeat-containing domain"/>
    <property type="match status" value="1"/>
</dbReference>
<gene>
    <name evidence="2" type="ORF">Ccrd_024991</name>
</gene>
<protein>
    <submittedName>
        <fullName evidence="2">Uncharacterized protein</fullName>
    </submittedName>
</protein>
<dbReference type="SMART" id="SM00248">
    <property type="entry name" value="ANK"/>
    <property type="match status" value="3"/>
</dbReference>
<dbReference type="EMBL" id="LEKV01005895">
    <property type="protein sequence ID" value="KVH87722.1"/>
    <property type="molecule type" value="Genomic_DNA"/>
</dbReference>
<sequence>MADSSSQQIQDLDYLYASNANVSNFVSVKLFGKHNYHRWETQMLCLMEIHYMRGLVDDAFVHGPRASSEKIRKQYDNLLKGWIFGSVSEGVLDTVVDRKSAKEVWNKLKSLYELRSAEDVEPTMSSQQDAISSKAKITSEKTRRWRELFTYKCKSEWSWREIKKQLESDKDLLKDDIWDDGNTVLHIAVGMGQNDIVENLLLFIKKEAEKEILEQKNGDGSTALHVAIIVGNTYAMMLLVDQHKDLLTLVDKKEEDPLIKAFNNMQFDAFKYLFKVAVDNHEATMLAISKDSKKGASLLVNAITAKQYSEFTRPSFLVVIIKFVVAVMGEERVGIGEPSPALFKRSLVWMVFLPLRLLYLLLWKAVATLVPPIKHIEKKIKVLEEAKMVLELVCADIDTLMFHGTHHPYYDKPILEAAIKNANKVFINIFRHSREAIKSRHENGYDIFQLAVIHRSDKIYNRLYLIGEDKNRYRTIKDSSENNMLHLAGRLAPSQVLKRRTGAALQLQRELQWFEELKNFMHPSAITEENSFGETPHQVGQQQRPWWFSANGAGGTWGYNREKQGGKGWLHGVKCGDEKYHEGETWKRKKAVMEGECCVLCGPQ</sequence>
<dbReference type="PROSITE" id="PS50088">
    <property type="entry name" value="ANK_REPEAT"/>
    <property type="match status" value="1"/>
</dbReference>
<name>A0A103XBM4_CYNCS</name>
<evidence type="ECO:0000256" key="1">
    <source>
        <dbReference type="PROSITE-ProRule" id="PRU00023"/>
    </source>
</evidence>
<keyword evidence="3" id="KW-1185">Reference proteome</keyword>
<dbReference type="PANTHER" id="PTHR24177:SF475">
    <property type="entry name" value="ANKYRIN REPEAT-CONTAINING DOMAIN, PGG DOMAIN PROTEIN-RELATED"/>
    <property type="match status" value="1"/>
</dbReference>
<reference evidence="2 3" key="1">
    <citation type="journal article" date="2016" name="Sci. Rep.">
        <title>The genome sequence of the outbreeding globe artichoke constructed de novo incorporating a phase-aware low-pass sequencing strategy of F1 progeny.</title>
        <authorList>
            <person name="Scaglione D."/>
            <person name="Reyes-Chin-Wo S."/>
            <person name="Acquadro A."/>
            <person name="Froenicke L."/>
            <person name="Portis E."/>
            <person name="Beitel C."/>
            <person name="Tirone M."/>
            <person name="Mauro R."/>
            <person name="Lo Monaco A."/>
            <person name="Mauromicale G."/>
            <person name="Faccioli P."/>
            <person name="Cattivelli L."/>
            <person name="Rieseberg L."/>
            <person name="Michelmore R."/>
            <person name="Lanteri S."/>
        </authorList>
    </citation>
    <scope>NUCLEOTIDE SEQUENCE [LARGE SCALE GENOMIC DNA]</scope>
    <source>
        <strain evidence="2">2C</strain>
    </source>
</reference>
<dbReference type="AlphaFoldDB" id="A0A103XBM4"/>
<dbReference type="STRING" id="59895.A0A103XBM4"/>
<keyword evidence="1" id="KW-0040">ANK repeat</keyword>
<feature type="repeat" description="ANK" evidence="1">
    <location>
        <begin position="180"/>
        <end position="201"/>
    </location>
</feature>
<comment type="caution">
    <text evidence="2">The sequence shown here is derived from an EMBL/GenBank/DDBJ whole genome shotgun (WGS) entry which is preliminary data.</text>
</comment>
<feature type="non-terminal residue" evidence="2">
    <location>
        <position position="604"/>
    </location>
</feature>
<feature type="unsure residue" description="D or N" evidence="2">
    <location>
        <position position="396"/>
    </location>
</feature>
<dbReference type="GO" id="GO:0016020">
    <property type="term" value="C:membrane"/>
    <property type="evidence" value="ECO:0007669"/>
    <property type="project" value="TreeGrafter"/>
</dbReference>
<dbReference type="PROSITE" id="PS50297">
    <property type="entry name" value="ANK_REP_REGION"/>
    <property type="match status" value="1"/>
</dbReference>
<dbReference type="SUPFAM" id="SSF48403">
    <property type="entry name" value="Ankyrin repeat"/>
    <property type="match status" value="1"/>
</dbReference>
<dbReference type="Proteomes" id="UP000243975">
    <property type="component" value="Unassembled WGS sequence"/>
</dbReference>
<evidence type="ECO:0000313" key="2">
    <source>
        <dbReference type="EMBL" id="KVH87722.1"/>
    </source>
</evidence>
<organism evidence="2 3">
    <name type="scientific">Cynara cardunculus var. scolymus</name>
    <name type="common">Globe artichoke</name>
    <name type="synonym">Cynara scolymus</name>
    <dbReference type="NCBI Taxonomy" id="59895"/>
    <lineage>
        <taxon>Eukaryota</taxon>
        <taxon>Viridiplantae</taxon>
        <taxon>Streptophyta</taxon>
        <taxon>Embryophyta</taxon>
        <taxon>Tracheophyta</taxon>
        <taxon>Spermatophyta</taxon>
        <taxon>Magnoliopsida</taxon>
        <taxon>eudicotyledons</taxon>
        <taxon>Gunneridae</taxon>
        <taxon>Pentapetalae</taxon>
        <taxon>asterids</taxon>
        <taxon>campanulids</taxon>
        <taxon>Asterales</taxon>
        <taxon>Asteraceae</taxon>
        <taxon>Carduoideae</taxon>
        <taxon>Cardueae</taxon>
        <taxon>Carduinae</taxon>
        <taxon>Cynara</taxon>
    </lineage>
</organism>
<evidence type="ECO:0000313" key="3">
    <source>
        <dbReference type="Proteomes" id="UP000243975"/>
    </source>
</evidence>
<dbReference type="InterPro" id="IPR002110">
    <property type="entry name" value="Ankyrin_rpt"/>
</dbReference>